<proteinExistence type="predicted"/>
<evidence type="ECO:0000313" key="2">
    <source>
        <dbReference type="EMBL" id="MBV7671209.1"/>
    </source>
</evidence>
<organism evidence="2 3">
    <name type="scientific">Streptomyces halstedii</name>
    <dbReference type="NCBI Taxonomy" id="1944"/>
    <lineage>
        <taxon>Bacteria</taxon>
        <taxon>Bacillati</taxon>
        <taxon>Actinomycetota</taxon>
        <taxon>Actinomycetes</taxon>
        <taxon>Kitasatosporales</taxon>
        <taxon>Streptomycetaceae</taxon>
        <taxon>Streptomyces</taxon>
    </lineage>
</organism>
<feature type="region of interest" description="Disordered" evidence="1">
    <location>
        <begin position="1"/>
        <end position="33"/>
    </location>
</feature>
<keyword evidence="3" id="KW-1185">Reference proteome</keyword>
<sequence>MKTTTFRNLANPRRTTLTHLEDARTLQLPTPRAKTAALPDVTANPRRTVRA</sequence>
<evidence type="ECO:0008006" key="4">
    <source>
        <dbReference type="Google" id="ProtNLM"/>
    </source>
</evidence>
<dbReference type="RefSeq" id="WP_203631393.1">
    <property type="nucleotide sequence ID" value="NZ_JAAGLQ010000081.1"/>
</dbReference>
<evidence type="ECO:0000256" key="1">
    <source>
        <dbReference type="SAM" id="MobiDB-lite"/>
    </source>
</evidence>
<reference evidence="2 3" key="1">
    <citation type="submission" date="2021-07" db="EMBL/GenBank/DDBJ databases">
        <title>Sequencing Streptomyces halstedii LGO-A4 genome an citrus endophytic actinomycete.</title>
        <authorList>
            <person name="Samborskyy M."/>
            <person name="Scott N."/>
            <person name="Deglau R."/>
            <person name="Dickens S."/>
            <person name="Oliveira L.G."/>
        </authorList>
    </citation>
    <scope>NUCLEOTIDE SEQUENCE [LARGE SCALE GENOMIC DNA]</scope>
    <source>
        <strain evidence="2 3">LGO-A4</strain>
    </source>
</reference>
<dbReference type="Proteomes" id="UP000735541">
    <property type="component" value="Unassembled WGS sequence"/>
</dbReference>
<accession>A0ABS6TSL2</accession>
<name>A0ABS6TSL2_STRHA</name>
<feature type="compositionally biased region" description="Polar residues" evidence="1">
    <location>
        <begin position="1"/>
        <end position="18"/>
    </location>
</feature>
<protein>
    <recommendedName>
        <fullName evidence="4">FXSXX-COOH protein</fullName>
    </recommendedName>
</protein>
<dbReference type="EMBL" id="JAHUVW010000001">
    <property type="protein sequence ID" value="MBV7671209.1"/>
    <property type="molecule type" value="Genomic_DNA"/>
</dbReference>
<comment type="caution">
    <text evidence="2">The sequence shown here is derived from an EMBL/GenBank/DDBJ whole genome shotgun (WGS) entry which is preliminary data.</text>
</comment>
<evidence type="ECO:0000313" key="3">
    <source>
        <dbReference type="Proteomes" id="UP000735541"/>
    </source>
</evidence>
<gene>
    <name evidence="2" type="ORF">STHAL_17270</name>
</gene>